<keyword evidence="2" id="KW-1185">Reference proteome</keyword>
<protein>
    <submittedName>
        <fullName evidence="3">PH domain-containing protein</fullName>
    </submittedName>
</protein>
<dbReference type="AlphaFoldDB" id="A0A914RDA2"/>
<dbReference type="Pfam" id="PF00169">
    <property type="entry name" value="PH"/>
    <property type="match status" value="1"/>
</dbReference>
<dbReference type="Proteomes" id="UP000887564">
    <property type="component" value="Unplaced"/>
</dbReference>
<feature type="domain" description="PH" evidence="1">
    <location>
        <begin position="3"/>
        <end position="60"/>
    </location>
</feature>
<organism evidence="2 3">
    <name type="scientific">Parascaris equorum</name>
    <name type="common">Equine roundworm</name>
    <dbReference type="NCBI Taxonomy" id="6256"/>
    <lineage>
        <taxon>Eukaryota</taxon>
        <taxon>Metazoa</taxon>
        <taxon>Ecdysozoa</taxon>
        <taxon>Nematoda</taxon>
        <taxon>Chromadorea</taxon>
        <taxon>Rhabditida</taxon>
        <taxon>Spirurina</taxon>
        <taxon>Ascaridomorpha</taxon>
        <taxon>Ascaridoidea</taxon>
        <taxon>Ascarididae</taxon>
        <taxon>Parascaris</taxon>
    </lineage>
</organism>
<name>A0A914RDA2_PAREQ</name>
<evidence type="ECO:0000313" key="2">
    <source>
        <dbReference type="Proteomes" id="UP000887564"/>
    </source>
</evidence>
<evidence type="ECO:0000313" key="3">
    <source>
        <dbReference type="WBParaSite" id="PEQ_0000428001-mRNA-1"/>
    </source>
</evidence>
<dbReference type="GO" id="GO:0000915">
    <property type="term" value="P:actomyosin contractile ring assembly"/>
    <property type="evidence" value="ECO:0007669"/>
    <property type="project" value="TreeGrafter"/>
</dbReference>
<dbReference type="InterPro" id="IPR001849">
    <property type="entry name" value="PH_domain"/>
</dbReference>
<dbReference type="GO" id="GO:0005826">
    <property type="term" value="C:actomyosin contractile ring"/>
    <property type="evidence" value="ECO:0007669"/>
    <property type="project" value="TreeGrafter"/>
</dbReference>
<dbReference type="GO" id="GO:0031106">
    <property type="term" value="P:septin ring organization"/>
    <property type="evidence" value="ECO:0007669"/>
    <property type="project" value="TreeGrafter"/>
</dbReference>
<dbReference type="InterPro" id="IPR011993">
    <property type="entry name" value="PH-like_dom_sf"/>
</dbReference>
<dbReference type="InterPro" id="IPR051364">
    <property type="entry name" value="Cytokinesis/Rho-signaling"/>
</dbReference>
<dbReference type="PANTHER" id="PTHR21538">
    <property type="entry name" value="ANILLIN/RHOTEKIN RTKN"/>
    <property type="match status" value="1"/>
</dbReference>
<proteinExistence type="predicted"/>
<reference evidence="3" key="1">
    <citation type="submission" date="2022-11" db="UniProtKB">
        <authorList>
            <consortium name="WormBaseParasite"/>
        </authorList>
    </citation>
    <scope>IDENTIFICATION</scope>
</reference>
<dbReference type="GO" id="GO:0000281">
    <property type="term" value="P:mitotic cytokinesis"/>
    <property type="evidence" value="ECO:0007669"/>
    <property type="project" value="TreeGrafter"/>
</dbReference>
<dbReference type="SUPFAM" id="SSF50729">
    <property type="entry name" value="PH domain-like"/>
    <property type="match status" value="1"/>
</dbReference>
<dbReference type="PANTHER" id="PTHR21538:SF11">
    <property type="entry name" value="ANILLIN-LIKE PROTEIN 1"/>
    <property type="match status" value="1"/>
</dbReference>
<dbReference type="WBParaSite" id="PEQ_0000428001-mRNA-1">
    <property type="protein sequence ID" value="PEQ_0000428001-mRNA-1"/>
    <property type="gene ID" value="PEQ_0000428001"/>
</dbReference>
<sequence>MASWTRFWCVLGEGQLRFWRYPEDETTKAPVVSIDLRTCACNEIKAIPVENCPYPNSMQVDVWVPSEKHCGKRDKIRLNSEAYSFCFFHFFSVAGSIF</sequence>
<evidence type="ECO:0000259" key="1">
    <source>
        <dbReference type="Pfam" id="PF00169"/>
    </source>
</evidence>
<accession>A0A914RDA2</accession>
<dbReference type="Gene3D" id="2.30.29.30">
    <property type="entry name" value="Pleckstrin-homology domain (PH domain)/Phosphotyrosine-binding domain (PTB)"/>
    <property type="match status" value="1"/>
</dbReference>